<feature type="domain" description="SUI1" evidence="4">
    <location>
        <begin position="44"/>
        <end position="110"/>
    </location>
</feature>
<keyword evidence="5" id="KW-0396">Initiation factor</keyword>
<gene>
    <name evidence="5" type="ORF">E5L68_006445</name>
</gene>
<evidence type="ECO:0000259" key="4">
    <source>
        <dbReference type="PROSITE" id="PS50296"/>
    </source>
</evidence>
<comment type="caution">
    <text evidence="5">The sequence shown here is derived from an EMBL/GenBank/DDBJ whole genome shotgun (WGS) entry which is preliminary data.</text>
</comment>
<accession>A0ABW9JF72</accession>
<sequence length="118" mass="13170">MSKQKKNTFNDFSGVMFSTDPDFVYENHEIEEQETLPNAQQDLRVMLDRKNRGGKTVTLITGFVGKDADLEKLTKTLKTKCGVGGSAKDGEVILQGDFKEKAFLFLQKEGYKVKKSGG</sequence>
<dbReference type="SUPFAM" id="SSF55159">
    <property type="entry name" value="eIF1-like"/>
    <property type="match status" value="1"/>
</dbReference>
<comment type="similarity">
    <text evidence="1">Belongs to the SUI1 family.</text>
</comment>
<dbReference type="Gene3D" id="3.30.780.10">
    <property type="entry name" value="SUI1-like domain"/>
    <property type="match status" value="1"/>
</dbReference>
<evidence type="ECO:0000256" key="2">
    <source>
        <dbReference type="ARBA" id="ARBA00022845"/>
    </source>
</evidence>
<dbReference type="GO" id="GO:0003743">
    <property type="term" value="F:translation initiation factor activity"/>
    <property type="evidence" value="ECO:0007669"/>
    <property type="project" value="UniProtKB-KW"/>
</dbReference>
<dbReference type="PANTHER" id="PTHR12789">
    <property type="entry name" value="DENSITY-REGULATED PROTEIN HOMOLOG"/>
    <property type="match status" value="1"/>
</dbReference>
<dbReference type="InterPro" id="IPR036877">
    <property type="entry name" value="SUI1_dom_sf"/>
</dbReference>
<proteinExistence type="inferred from homology"/>
<dbReference type="InterPro" id="IPR050318">
    <property type="entry name" value="DENR/SUI1_TIF"/>
</dbReference>
<dbReference type="PIRSF" id="PIRSF037511">
    <property type="entry name" value="Transl_init_SUI1_pro"/>
    <property type="match status" value="1"/>
</dbReference>
<keyword evidence="2" id="KW-0810">Translation regulation</keyword>
<name>A0ABW9JF72_9SPHI</name>
<dbReference type="EMBL" id="SRMP02000008">
    <property type="protein sequence ID" value="MFN0291022.1"/>
    <property type="molecule type" value="Genomic_DNA"/>
</dbReference>
<reference evidence="5 6" key="1">
    <citation type="submission" date="2024-12" db="EMBL/GenBank/DDBJ databases">
        <authorList>
            <person name="Hu S."/>
        </authorList>
    </citation>
    <scope>NUCLEOTIDE SEQUENCE [LARGE SCALE GENOMIC DNA]</scope>
    <source>
        <strain evidence="5 6">P-25</strain>
    </source>
</reference>
<evidence type="ECO:0000256" key="3">
    <source>
        <dbReference type="ARBA" id="ARBA00022917"/>
    </source>
</evidence>
<evidence type="ECO:0000256" key="1">
    <source>
        <dbReference type="ARBA" id="ARBA00005422"/>
    </source>
</evidence>
<keyword evidence="3" id="KW-0648">Protein biosynthesis</keyword>
<dbReference type="InterPro" id="IPR005872">
    <property type="entry name" value="SUI1_arc_bac"/>
</dbReference>
<dbReference type="PANTHER" id="PTHR12789:SF0">
    <property type="entry name" value="DENSITY-REGULATED PROTEIN"/>
    <property type="match status" value="1"/>
</dbReference>
<keyword evidence="6" id="KW-1185">Reference proteome</keyword>
<dbReference type="InterPro" id="IPR001950">
    <property type="entry name" value="SUI1"/>
</dbReference>
<dbReference type="CDD" id="cd11567">
    <property type="entry name" value="YciH_like"/>
    <property type="match status" value="1"/>
</dbReference>
<dbReference type="RefSeq" id="WP_138730234.1">
    <property type="nucleotide sequence ID" value="NZ_SRMP02000008.1"/>
</dbReference>
<dbReference type="Pfam" id="PF01253">
    <property type="entry name" value="SUI1"/>
    <property type="match status" value="1"/>
</dbReference>
<organism evidence="5 6">
    <name type="scientific">Pedobacter helvus</name>
    <dbReference type="NCBI Taxonomy" id="2563444"/>
    <lineage>
        <taxon>Bacteria</taxon>
        <taxon>Pseudomonadati</taxon>
        <taxon>Bacteroidota</taxon>
        <taxon>Sphingobacteriia</taxon>
        <taxon>Sphingobacteriales</taxon>
        <taxon>Sphingobacteriaceae</taxon>
        <taxon>Pedobacter</taxon>
    </lineage>
</organism>
<evidence type="ECO:0000313" key="6">
    <source>
        <dbReference type="Proteomes" id="UP001517367"/>
    </source>
</evidence>
<dbReference type="PROSITE" id="PS50296">
    <property type="entry name" value="SUI1"/>
    <property type="match status" value="1"/>
</dbReference>
<protein>
    <submittedName>
        <fullName evidence="5">Translation initiation factor</fullName>
    </submittedName>
</protein>
<evidence type="ECO:0000313" key="5">
    <source>
        <dbReference type="EMBL" id="MFN0291022.1"/>
    </source>
</evidence>
<dbReference type="Proteomes" id="UP001517367">
    <property type="component" value="Unassembled WGS sequence"/>
</dbReference>